<dbReference type="RefSeq" id="WP_242285897.1">
    <property type="nucleotide sequence ID" value="NZ_JAKKSL010000002.1"/>
</dbReference>
<evidence type="ECO:0000313" key="1">
    <source>
        <dbReference type="EMBL" id="MCI2283732.1"/>
    </source>
</evidence>
<protein>
    <submittedName>
        <fullName evidence="1">Uncharacterized protein</fullName>
    </submittedName>
</protein>
<comment type="caution">
    <text evidence="1">The sequence shown here is derived from an EMBL/GenBank/DDBJ whole genome shotgun (WGS) entry which is preliminary data.</text>
</comment>
<keyword evidence="2" id="KW-1185">Reference proteome</keyword>
<proteinExistence type="predicted"/>
<dbReference type="Proteomes" id="UP001139646">
    <property type="component" value="Unassembled WGS sequence"/>
</dbReference>
<evidence type="ECO:0000313" key="2">
    <source>
        <dbReference type="Proteomes" id="UP001139646"/>
    </source>
</evidence>
<gene>
    <name evidence="1" type="ORF">L3081_10405</name>
</gene>
<dbReference type="EMBL" id="JAKKSL010000002">
    <property type="protein sequence ID" value="MCI2283732.1"/>
    <property type="molecule type" value="Genomic_DNA"/>
</dbReference>
<reference evidence="1" key="1">
    <citation type="submission" date="2022-01" db="EMBL/GenBank/DDBJ databases">
        <title>Colwellia maritima, isolated from seawater.</title>
        <authorList>
            <person name="Kristyanto S."/>
            <person name="Jung J."/>
            <person name="Jeon C.O."/>
        </authorList>
    </citation>
    <scope>NUCLEOTIDE SEQUENCE</scope>
    <source>
        <strain evidence="1">MSW7</strain>
    </source>
</reference>
<accession>A0ABS9X0D6</accession>
<organism evidence="1 2">
    <name type="scientific">Colwellia maritima</name>
    <dbReference type="NCBI Taxonomy" id="2912588"/>
    <lineage>
        <taxon>Bacteria</taxon>
        <taxon>Pseudomonadati</taxon>
        <taxon>Pseudomonadota</taxon>
        <taxon>Gammaproteobacteria</taxon>
        <taxon>Alteromonadales</taxon>
        <taxon>Colwelliaceae</taxon>
        <taxon>Colwellia</taxon>
    </lineage>
</organism>
<name>A0ABS9X0D6_9GAMM</name>
<sequence length="84" mass="9150">MSGQVVSTNNEVVVCVGEANGAEVGQILTAYRIVATYTNDEGADSYKKVDIGQVKIDKIINKHFAKVTVLKGEVKKHDMVQLNK</sequence>